<dbReference type="SUPFAM" id="SSF54060">
    <property type="entry name" value="His-Me finger endonucleases"/>
    <property type="match status" value="1"/>
</dbReference>
<comment type="caution">
    <text evidence="2">The sequence shown here is derived from an EMBL/GenBank/DDBJ whole genome shotgun (WGS) entry which is preliminary data.</text>
</comment>
<dbReference type="EMBL" id="LAZR01062299">
    <property type="protein sequence ID" value="KKK61816.1"/>
    <property type="molecule type" value="Genomic_DNA"/>
</dbReference>
<dbReference type="InterPro" id="IPR003615">
    <property type="entry name" value="HNH_nuc"/>
</dbReference>
<evidence type="ECO:0000259" key="1">
    <source>
        <dbReference type="Pfam" id="PF13392"/>
    </source>
</evidence>
<name>A0A0F8ZPG8_9ZZZZ</name>
<proteinExistence type="predicted"/>
<dbReference type="AlphaFoldDB" id="A0A0F8ZPG8"/>
<dbReference type="GO" id="GO:0004519">
    <property type="term" value="F:endonuclease activity"/>
    <property type="evidence" value="ECO:0007669"/>
    <property type="project" value="InterPro"/>
</dbReference>
<accession>A0A0F8ZPG8</accession>
<organism evidence="2">
    <name type="scientific">marine sediment metagenome</name>
    <dbReference type="NCBI Taxonomy" id="412755"/>
    <lineage>
        <taxon>unclassified sequences</taxon>
        <taxon>metagenomes</taxon>
        <taxon>ecological metagenomes</taxon>
    </lineage>
</organism>
<sequence>MKRFWDNVDTESDCWLWTAGCFSNGYGCFWNGTRNVLAHRVAWELENGPIPEDMQVLHHCDVKPCQNPIHLFLGTPLDNMRDRDQKGRHGNKKKTHCKRGHPFDEVNTYYYADGKRECRPCRVYRR</sequence>
<reference evidence="2" key="1">
    <citation type="journal article" date="2015" name="Nature">
        <title>Complex archaea that bridge the gap between prokaryotes and eukaryotes.</title>
        <authorList>
            <person name="Spang A."/>
            <person name="Saw J.H."/>
            <person name="Jorgensen S.L."/>
            <person name="Zaremba-Niedzwiedzka K."/>
            <person name="Martijn J."/>
            <person name="Lind A.E."/>
            <person name="van Eijk R."/>
            <person name="Schleper C."/>
            <person name="Guy L."/>
            <person name="Ettema T.J."/>
        </authorList>
    </citation>
    <scope>NUCLEOTIDE SEQUENCE</scope>
</reference>
<dbReference type="InterPro" id="IPR044925">
    <property type="entry name" value="His-Me_finger_sf"/>
</dbReference>
<gene>
    <name evidence="2" type="ORF">LCGC14_3010540</name>
</gene>
<dbReference type="Gene3D" id="3.90.75.10">
    <property type="entry name" value="Homing Intron 3 (I-ppo) Encoded Endonuclease, Chain A"/>
    <property type="match status" value="1"/>
</dbReference>
<evidence type="ECO:0000313" key="2">
    <source>
        <dbReference type="EMBL" id="KKK61816.1"/>
    </source>
</evidence>
<feature type="domain" description="HNH nuclease" evidence="1">
    <location>
        <begin position="37"/>
        <end position="81"/>
    </location>
</feature>
<dbReference type="Pfam" id="PF13392">
    <property type="entry name" value="HNH_3"/>
    <property type="match status" value="1"/>
</dbReference>
<dbReference type="InterPro" id="IPR044930">
    <property type="entry name" value="Homing_endonuclease_His-Me"/>
</dbReference>
<protein>
    <recommendedName>
        <fullName evidence="1">HNH nuclease domain-containing protein</fullName>
    </recommendedName>
</protein>